<evidence type="ECO:0000313" key="4">
    <source>
        <dbReference type="Proteomes" id="UP000237105"/>
    </source>
</evidence>
<feature type="chain" id="PRO_5015119249" evidence="2">
    <location>
        <begin position="27"/>
        <end position="99"/>
    </location>
</feature>
<dbReference type="Proteomes" id="UP000237105">
    <property type="component" value="Unassembled WGS sequence"/>
</dbReference>
<sequence length="99" mass="11201">MAAPPYFRGVLHHLLLNLSAISLLNSSRRRPILRHSQPLILLKWPGSDPNLPSVLLNSHTDVVLAEDDKWVYPPFAAHVYSRGHVYARGSQDMKCMSMQ</sequence>
<dbReference type="PROSITE" id="PS00758">
    <property type="entry name" value="ARGE_DAPE_CPG2_1"/>
    <property type="match status" value="1"/>
</dbReference>
<dbReference type="EMBL" id="JXTB01000025">
    <property type="protein sequence ID" value="PON75216.1"/>
    <property type="molecule type" value="Genomic_DNA"/>
</dbReference>
<dbReference type="InterPro" id="IPR001261">
    <property type="entry name" value="ArgE/DapE_CS"/>
</dbReference>
<dbReference type="OrthoDB" id="3064516at2759"/>
<name>A0A2P5DPL3_PARAD</name>
<dbReference type="AlphaFoldDB" id="A0A2P5DPL3"/>
<keyword evidence="1" id="KW-0378">Hydrolase</keyword>
<proteinExistence type="predicted"/>
<evidence type="ECO:0000256" key="2">
    <source>
        <dbReference type="SAM" id="SignalP"/>
    </source>
</evidence>
<gene>
    <name evidence="3" type="ORF">PanWU01x14_045680</name>
</gene>
<evidence type="ECO:0000256" key="1">
    <source>
        <dbReference type="ARBA" id="ARBA00022801"/>
    </source>
</evidence>
<keyword evidence="4" id="KW-1185">Reference proteome</keyword>
<organism evidence="3 4">
    <name type="scientific">Parasponia andersonii</name>
    <name type="common">Sponia andersonii</name>
    <dbReference type="NCBI Taxonomy" id="3476"/>
    <lineage>
        <taxon>Eukaryota</taxon>
        <taxon>Viridiplantae</taxon>
        <taxon>Streptophyta</taxon>
        <taxon>Embryophyta</taxon>
        <taxon>Tracheophyta</taxon>
        <taxon>Spermatophyta</taxon>
        <taxon>Magnoliopsida</taxon>
        <taxon>eudicotyledons</taxon>
        <taxon>Gunneridae</taxon>
        <taxon>Pentapetalae</taxon>
        <taxon>rosids</taxon>
        <taxon>fabids</taxon>
        <taxon>Rosales</taxon>
        <taxon>Cannabaceae</taxon>
        <taxon>Parasponia</taxon>
    </lineage>
</organism>
<dbReference type="InterPro" id="IPR052083">
    <property type="entry name" value="Aminoacylase-1_M20A"/>
</dbReference>
<accession>A0A2P5DPL3</accession>
<dbReference type="PANTHER" id="PTHR45892:SF1">
    <property type="entry name" value="AMINOACYLASE-1"/>
    <property type="match status" value="1"/>
</dbReference>
<dbReference type="Gene3D" id="3.40.630.10">
    <property type="entry name" value="Zn peptidases"/>
    <property type="match status" value="1"/>
</dbReference>
<reference evidence="4" key="1">
    <citation type="submission" date="2016-06" db="EMBL/GenBank/DDBJ databases">
        <title>Parallel loss of symbiosis genes in relatives of nitrogen-fixing non-legume Parasponia.</title>
        <authorList>
            <person name="Van Velzen R."/>
            <person name="Holmer R."/>
            <person name="Bu F."/>
            <person name="Rutten L."/>
            <person name="Van Zeijl A."/>
            <person name="Liu W."/>
            <person name="Santuari L."/>
            <person name="Cao Q."/>
            <person name="Sharma T."/>
            <person name="Shen D."/>
            <person name="Roswanjaya Y."/>
            <person name="Wardhani T."/>
            <person name="Kalhor M.S."/>
            <person name="Jansen J."/>
            <person name="Van den Hoogen J."/>
            <person name="Gungor B."/>
            <person name="Hartog M."/>
            <person name="Hontelez J."/>
            <person name="Verver J."/>
            <person name="Yang W.-C."/>
            <person name="Schijlen E."/>
            <person name="Repin R."/>
            <person name="Schilthuizen M."/>
            <person name="Schranz E."/>
            <person name="Heidstra R."/>
            <person name="Miyata K."/>
            <person name="Fedorova E."/>
            <person name="Kohlen W."/>
            <person name="Bisseling T."/>
            <person name="Smit S."/>
            <person name="Geurts R."/>
        </authorList>
    </citation>
    <scope>NUCLEOTIDE SEQUENCE [LARGE SCALE GENOMIC DNA]</scope>
    <source>
        <strain evidence="4">cv. WU1-14</strain>
    </source>
</reference>
<keyword evidence="2" id="KW-0732">Signal</keyword>
<dbReference type="STRING" id="3476.A0A2P5DPL3"/>
<dbReference type="PANTHER" id="PTHR45892">
    <property type="entry name" value="AMINOACYLASE-1"/>
    <property type="match status" value="1"/>
</dbReference>
<evidence type="ECO:0000313" key="3">
    <source>
        <dbReference type="EMBL" id="PON75216.1"/>
    </source>
</evidence>
<dbReference type="GO" id="GO:0004046">
    <property type="term" value="F:aminoacylase activity"/>
    <property type="evidence" value="ECO:0007669"/>
    <property type="project" value="TreeGrafter"/>
</dbReference>
<dbReference type="Pfam" id="PF01546">
    <property type="entry name" value="Peptidase_M20"/>
    <property type="match status" value="1"/>
</dbReference>
<dbReference type="InterPro" id="IPR002933">
    <property type="entry name" value="Peptidase_M20"/>
</dbReference>
<comment type="caution">
    <text evidence="3">The sequence shown here is derived from an EMBL/GenBank/DDBJ whole genome shotgun (WGS) entry which is preliminary data.</text>
</comment>
<feature type="signal peptide" evidence="2">
    <location>
        <begin position="1"/>
        <end position="26"/>
    </location>
</feature>
<protein>
    <submittedName>
        <fullName evidence="3">Peptidase M</fullName>
    </submittedName>
</protein>
<dbReference type="SUPFAM" id="SSF53187">
    <property type="entry name" value="Zn-dependent exopeptidases"/>
    <property type="match status" value="1"/>
</dbReference>